<organism evidence="4 5">
    <name type="scientific">Floridaenema flaviceps BLCC-F50</name>
    <dbReference type="NCBI Taxonomy" id="3153642"/>
    <lineage>
        <taxon>Bacteria</taxon>
        <taxon>Bacillati</taxon>
        <taxon>Cyanobacteriota</taxon>
        <taxon>Cyanophyceae</taxon>
        <taxon>Oscillatoriophycideae</taxon>
        <taxon>Aerosakkonematales</taxon>
        <taxon>Aerosakkonemataceae</taxon>
        <taxon>Floridanema</taxon>
        <taxon>Floridanema flaviceps</taxon>
    </lineage>
</organism>
<keyword evidence="5" id="KW-1185">Reference proteome</keyword>
<evidence type="ECO:0000259" key="3">
    <source>
        <dbReference type="Pfam" id="PF01471"/>
    </source>
</evidence>
<gene>
    <name evidence="4" type="ORF">ACE1CI_23990</name>
</gene>
<feature type="compositionally biased region" description="Low complexity" evidence="1">
    <location>
        <begin position="134"/>
        <end position="148"/>
    </location>
</feature>
<feature type="region of interest" description="Disordered" evidence="1">
    <location>
        <begin position="134"/>
        <end position="177"/>
    </location>
</feature>
<proteinExistence type="predicted"/>
<feature type="transmembrane region" description="Helical" evidence="2">
    <location>
        <begin position="43"/>
        <end position="65"/>
    </location>
</feature>
<dbReference type="InterPro" id="IPR036366">
    <property type="entry name" value="PGBDSf"/>
</dbReference>
<evidence type="ECO:0000256" key="1">
    <source>
        <dbReference type="SAM" id="MobiDB-lite"/>
    </source>
</evidence>
<dbReference type="InterPro" id="IPR036365">
    <property type="entry name" value="PGBD-like_sf"/>
</dbReference>
<name>A0ABV4XXL3_9CYAN</name>
<evidence type="ECO:0000313" key="5">
    <source>
        <dbReference type="Proteomes" id="UP001576784"/>
    </source>
</evidence>
<dbReference type="InterPro" id="IPR052905">
    <property type="entry name" value="LD-transpeptidase_YkuD-like"/>
</dbReference>
<dbReference type="Proteomes" id="UP001576784">
    <property type="component" value="Unassembled WGS sequence"/>
</dbReference>
<dbReference type="PANTHER" id="PTHR41533:SF1">
    <property type="entry name" value="L,D-TRANSPEPTIDASE YCBB-RELATED"/>
    <property type="match status" value="1"/>
</dbReference>
<feature type="domain" description="Peptidoglycan binding-like" evidence="3">
    <location>
        <begin position="279"/>
        <end position="335"/>
    </location>
</feature>
<comment type="caution">
    <text evidence="4">The sequence shown here is derived from an EMBL/GenBank/DDBJ whole genome shotgun (WGS) entry which is preliminary data.</text>
</comment>
<feature type="domain" description="Peptidoglycan binding-like" evidence="3">
    <location>
        <begin position="72"/>
        <end position="128"/>
    </location>
</feature>
<dbReference type="SUPFAM" id="SSF47090">
    <property type="entry name" value="PGBD-like"/>
    <property type="match status" value="3"/>
</dbReference>
<dbReference type="Gene3D" id="1.10.101.10">
    <property type="entry name" value="PGBD-like superfamily/PGBD"/>
    <property type="match status" value="3"/>
</dbReference>
<feature type="domain" description="Peptidoglycan binding-like" evidence="3">
    <location>
        <begin position="176"/>
        <end position="231"/>
    </location>
</feature>
<keyword evidence="2" id="KW-0472">Membrane</keyword>
<dbReference type="InterPro" id="IPR002477">
    <property type="entry name" value="Peptidoglycan-bd-like"/>
</dbReference>
<keyword evidence="2" id="KW-0812">Transmembrane</keyword>
<protein>
    <submittedName>
        <fullName evidence="4">Peptidoglycan-binding protein</fullName>
    </submittedName>
</protein>
<reference evidence="4 5" key="1">
    <citation type="submission" date="2024-09" db="EMBL/GenBank/DDBJ databases">
        <title>Floridaenema gen nov. (Aerosakkonemataceae, Aerosakkonematales ord. nov., Cyanobacteria) from benthic tropical and subtropical fresh waters, with the description of four new species.</title>
        <authorList>
            <person name="Moretto J.A."/>
            <person name="Berthold D.E."/>
            <person name="Lefler F.W."/>
            <person name="Huang I.-S."/>
            <person name="Laughinghouse H. IV."/>
        </authorList>
    </citation>
    <scope>NUCLEOTIDE SEQUENCE [LARGE SCALE GENOMIC DNA]</scope>
    <source>
        <strain evidence="4 5">BLCC-F50</strain>
    </source>
</reference>
<dbReference type="Pfam" id="PF01471">
    <property type="entry name" value="PG_binding_1"/>
    <property type="match status" value="3"/>
</dbReference>
<dbReference type="RefSeq" id="WP_413265615.1">
    <property type="nucleotide sequence ID" value="NZ_JBHFNR010000178.1"/>
</dbReference>
<dbReference type="EMBL" id="JBHFNR010000178">
    <property type="protein sequence ID" value="MFB2895983.1"/>
    <property type="molecule type" value="Genomic_DNA"/>
</dbReference>
<keyword evidence="2" id="KW-1133">Transmembrane helix</keyword>
<evidence type="ECO:0000313" key="4">
    <source>
        <dbReference type="EMBL" id="MFB2895983.1"/>
    </source>
</evidence>
<accession>A0ABV4XXL3</accession>
<dbReference type="PANTHER" id="PTHR41533">
    <property type="entry name" value="L,D-TRANSPEPTIDASE HI_1667-RELATED"/>
    <property type="match status" value="1"/>
</dbReference>
<evidence type="ECO:0000256" key="2">
    <source>
        <dbReference type="SAM" id="Phobius"/>
    </source>
</evidence>
<sequence>MENLIYIHQASSYEENEDADFSANLEEVKIFQRVNWRNLGKRAWIHLLSLVLTISTVGIATKAMAQMTQGSRGTEVAELQTKLQKLGYFDRTPTGHFGPLTKKAVIRFQQDEGITADGIVETTTLTALERKLQENTTAASTTAEVAPTTPEPETEKTAQTAIDPSKQPNLRRGAKGSDVKSLQQLLTNAGAYRGAINGKFDLETVVAVRQFQRTSRLMVDGVVGRNTWSALTKGGGTTQALDPTFNNSPFTNGSLTNNSDKPATNNRTLIQASLKIGDRGQEVKTLQQRLQALGYYRGNTTGNFGSLTKEAVTRFQKQAKLTPNGIVDSTTKAALLTTINGLNDQTNNDQTNAALKAEPKSSTVGENDSFIQQP</sequence>